<evidence type="ECO:0000259" key="7">
    <source>
        <dbReference type="Pfam" id="PF12823"/>
    </source>
</evidence>
<evidence type="ECO:0000256" key="2">
    <source>
        <dbReference type="ARBA" id="ARBA00022475"/>
    </source>
</evidence>
<proteinExistence type="predicted"/>
<keyword evidence="5 6" id="KW-0472">Membrane</keyword>
<dbReference type="Proteomes" id="UP001165541">
    <property type="component" value="Unassembled WGS sequence"/>
</dbReference>
<gene>
    <name evidence="8" type="ORF">M8A51_25000</name>
</gene>
<dbReference type="EMBL" id="JAMKFE010000024">
    <property type="protein sequence ID" value="MCM5682802.1"/>
    <property type="molecule type" value="Genomic_DNA"/>
</dbReference>
<protein>
    <submittedName>
        <fullName evidence="8">DUF3817 domain-containing protein</fullName>
    </submittedName>
</protein>
<evidence type="ECO:0000256" key="4">
    <source>
        <dbReference type="ARBA" id="ARBA00022989"/>
    </source>
</evidence>
<evidence type="ECO:0000256" key="5">
    <source>
        <dbReference type="ARBA" id="ARBA00023136"/>
    </source>
</evidence>
<dbReference type="PANTHER" id="PTHR40077">
    <property type="entry name" value="MEMBRANE PROTEIN-RELATED"/>
    <property type="match status" value="1"/>
</dbReference>
<evidence type="ECO:0000256" key="3">
    <source>
        <dbReference type="ARBA" id="ARBA00022692"/>
    </source>
</evidence>
<evidence type="ECO:0000256" key="1">
    <source>
        <dbReference type="ARBA" id="ARBA00004651"/>
    </source>
</evidence>
<evidence type="ECO:0000313" key="9">
    <source>
        <dbReference type="Proteomes" id="UP001165541"/>
    </source>
</evidence>
<dbReference type="Pfam" id="PF12823">
    <property type="entry name" value="DUF3817"/>
    <property type="match status" value="1"/>
</dbReference>
<dbReference type="InterPro" id="IPR023845">
    <property type="entry name" value="DUF3817_TM"/>
</dbReference>
<keyword evidence="2" id="KW-1003">Cell membrane</keyword>
<keyword evidence="4 6" id="KW-1133">Transmembrane helix</keyword>
<keyword evidence="3 6" id="KW-0812">Transmembrane</keyword>
<comment type="caution">
    <text evidence="8">The sequence shown here is derived from an EMBL/GenBank/DDBJ whole genome shotgun (WGS) entry which is preliminary data.</text>
</comment>
<evidence type="ECO:0000313" key="8">
    <source>
        <dbReference type="EMBL" id="MCM5682802.1"/>
    </source>
</evidence>
<feature type="transmembrane region" description="Helical" evidence="6">
    <location>
        <begin position="20"/>
        <end position="38"/>
    </location>
</feature>
<name>A0ABT0YWQ2_9BURK</name>
<dbReference type="PANTHER" id="PTHR40077:SF1">
    <property type="entry name" value="MEMBRANE PROTEIN"/>
    <property type="match status" value="1"/>
</dbReference>
<feature type="domain" description="DUF3817" evidence="7">
    <location>
        <begin position="14"/>
        <end position="103"/>
    </location>
</feature>
<feature type="transmembrane region" description="Helical" evidence="6">
    <location>
        <begin position="50"/>
        <end position="75"/>
    </location>
</feature>
<dbReference type="NCBIfam" id="TIGR03954">
    <property type="entry name" value="integ_memb_HG"/>
    <property type="match status" value="1"/>
</dbReference>
<keyword evidence="9" id="KW-1185">Reference proteome</keyword>
<reference evidence="8" key="1">
    <citation type="submission" date="2022-05" db="EMBL/GenBank/DDBJ databases">
        <title>Schlegelella sp. nov., isolated from mangrove soil.</title>
        <authorList>
            <person name="Liu Y."/>
            <person name="Ge X."/>
            <person name="Liu W."/>
        </authorList>
    </citation>
    <scope>NUCLEOTIDE SEQUENCE</scope>
    <source>
        <strain evidence="8">S2-27</strain>
    </source>
</reference>
<accession>A0ABT0YWQ2</accession>
<comment type="subcellular location">
    <subcellularLocation>
        <location evidence="1">Cell membrane</location>
        <topology evidence="1">Multi-pass membrane protein</topology>
    </subcellularLocation>
</comment>
<organism evidence="8 9">
    <name type="scientific">Caldimonas mangrovi</name>
    <dbReference type="NCBI Taxonomy" id="2944811"/>
    <lineage>
        <taxon>Bacteria</taxon>
        <taxon>Pseudomonadati</taxon>
        <taxon>Pseudomonadota</taxon>
        <taxon>Betaproteobacteria</taxon>
        <taxon>Burkholderiales</taxon>
        <taxon>Sphaerotilaceae</taxon>
        <taxon>Caldimonas</taxon>
    </lineage>
</organism>
<evidence type="ECO:0000256" key="6">
    <source>
        <dbReference type="SAM" id="Phobius"/>
    </source>
</evidence>
<dbReference type="RefSeq" id="WP_251781345.1">
    <property type="nucleotide sequence ID" value="NZ_JAMKFE010000024.1"/>
</dbReference>
<sequence length="116" mass="12050">MATAPSAHSNTPSLRLLRTASLAEGVTLLALLGVAVPLKHAAGLPAAVSLMGPVHGLAFLGYLWAVFATVSATAGWRRAEVVRLVAMALVPGGAFFNRHWLRRKEQALASAPGLST</sequence>